<dbReference type="AlphaFoldDB" id="A0A0R3LD12"/>
<proteinExistence type="predicted"/>
<gene>
    <name evidence="1" type="ORF">CQ12_37975</name>
</gene>
<sequence>MIETAKSLIAKAWKETRVQKPRRGLVAAYAARALCLNNANSSTAFQNHLELFDEFITWLVDLATVLLFSETDLKKEDYAYAHLASAICSIAFSVRHQVCFGHDVSARILARSLAEYSDVLALLIVQPALRAEFQREEDPAEFWKKHVQRGKARKVILAALPFEGRALVWSTQYDAFSGRRGRFSHCLCTRVMSARP</sequence>
<comment type="caution">
    <text evidence="1">The sequence shown here is derived from an EMBL/GenBank/DDBJ whole genome shotgun (WGS) entry which is preliminary data.</text>
</comment>
<keyword evidence="2" id="KW-1185">Reference proteome</keyword>
<name>A0A0R3LD12_9BRAD</name>
<dbReference type="EMBL" id="LLXZ01000140">
    <property type="protein sequence ID" value="KRR03711.1"/>
    <property type="molecule type" value="Genomic_DNA"/>
</dbReference>
<dbReference type="OrthoDB" id="6057093at2"/>
<evidence type="ECO:0000313" key="2">
    <source>
        <dbReference type="Proteomes" id="UP000050863"/>
    </source>
</evidence>
<dbReference type="STRING" id="280332.CQ12_37975"/>
<accession>A0A0R3LD12</accession>
<protein>
    <submittedName>
        <fullName evidence="1">Uncharacterized protein</fullName>
    </submittedName>
</protein>
<evidence type="ECO:0000313" key="1">
    <source>
        <dbReference type="EMBL" id="KRR03711.1"/>
    </source>
</evidence>
<organism evidence="1 2">
    <name type="scientific">Bradyrhizobium jicamae</name>
    <dbReference type="NCBI Taxonomy" id="280332"/>
    <lineage>
        <taxon>Bacteria</taxon>
        <taxon>Pseudomonadati</taxon>
        <taxon>Pseudomonadota</taxon>
        <taxon>Alphaproteobacteria</taxon>
        <taxon>Hyphomicrobiales</taxon>
        <taxon>Nitrobacteraceae</taxon>
        <taxon>Bradyrhizobium</taxon>
    </lineage>
</organism>
<reference evidence="1 2" key="1">
    <citation type="submission" date="2014-03" db="EMBL/GenBank/DDBJ databases">
        <title>Bradyrhizobium valentinum sp. nov., isolated from effective nodules of Lupinus mariae-josephae, a lupine endemic of basic-lime soils in Eastern Spain.</title>
        <authorList>
            <person name="Duran D."/>
            <person name="Rey L."/>
            <person name="Navarro A."/>
            <person name="Busquets A."/>
            <person name="Imperial J."/>
            <person name="Ruiz-Argueso T."/>
        </authorList>
    </citation>
    <scope>NUCLEOTIDE SEQUENCE [LARGE SCALE GENOMIC DNA]</scope>
    <source>
        <strain evidence="1 2">PAC68</strain>
    </source>
</reference>
<dbReference type="Proteomes" id="UP000050863">
    <property type="component" value="Unassembled WGS sequence"/>
</dbReference>
<dbReference type="RefSeq" id="WP_157088410.1">
    <property type="nucleotide sequence ID" value="NZ_LLXZ01000140.1"/>
</dbReference>